<dbReference type="GO" id="GO:0032979">
    <property type="term" value="P:protein insertion into mitochondrial inner membrane from matrix"/>
    <property type="evidence" value="ECO:0007669"/>
    <property type="project" value="InterPro"/>
</dbReference>
<proteinExistence type="predicted"/>
<comment type="caution">
    <text evidence="4">The sequence shown here is derived from an EMBL/GenBank/DDBJ whole genome shotgun (WGS) entry which is preliminary data.</text>
</comment>
<evidence type="ECO:0000313" key="4">
    <source>
        <dbReference type="EMBL" id="KHJ31637.1"/>
    </source>
</evidence>
<dbReference type="Gene3D" id="3.10.450.240">
    <property type="match status" value="1"/>
</dbReference>
<evidence type="ECO:0008006" key="6">
    <source>
        <dbReference type="Google" id="ProtNLM"/>
    </source>
</evidence>
<dbReference type="EMBL" id="JNVN01002709">
    <property type="protein sequence ID" value="KHJ31637.1"/>
    <property type="molecule type" value="Genomic_DNA"/>
</dbReference>
<keyword evidence="5" id="KW-1185">Reference proteome</keyword>
<name>A0A0B1NZ05_UNCNE</name>
<comment type="subcellular location">
    <subcellularLocation>
        <location evidence="1">Mitochondrion</location>
    </subcellularLocation>
</comment>
<dbReference type="Proteomes" id="UP000030854">
    <property type="component" value="Unassembled WGS sequence"/>
</dbReference>
<evidence type="ECO:0000256" key="2">
    <source>
        <dbReference type="ARBA" id="ARBA00022946"/>
    </source>
</evidence>
<evidence type="ECO:0000256" key="3">
    <source>
        <dbReference type="ARBA" id="ARBA00023128"/>
    </source>
</evidence>
<dbReference type="InterPro" id="IPR024621">
    <property type="entry name" value="Mba1"/>
</dbReference>
<dbReference type="AlphaFoldDB" id="A0A0B1NZ05"/>
<evidence type="ECO:0000256" key="1">
    <source>
        <dbReference type="ARBA" id="ARBA00004173"/>
    </source>
</evidence>
<dbReference type="GO" id="GO:0005743">
    <property type="term" value="C:mitochondrial inner membrane"/>
    <property type="evidence" value="ECO:0007669"/>
    <property type="project" value="InterPro"/>
</dbReference>
<gene>
    <name evidence="4" type="ORF">EV44_g2332</name>
</gene>
<protein>
    <recommendedName>
        <fullName evidence="6">Mitochondrial inner membrane protein Mba1</fullName>
    </recommendedName>
</protein>
<organism evidence="4 5">
    <name type="scientific">Uncinula necator</name>
    <name type="common">Grape powdery mildew</name>
    <dbReference type="NCBI Taxonomy" id="52586"/>
    <lineage>
        <taxon>Eukaryota</taxon>
        <taxon>Fungi</taxon>
        <taxon>Dikarya</taxon>
        <taxon>Ascomycota</taxon>
        <taxon>Pezizomycotina</taxon>
        <taxon>Leotiomycetes</taxon>
        <taxon>Erysiphales</taxon>
        <taxon>Erysiphaceae</taxon>
        <taxon>Erysiphe</taxon>
    </lineage>
</organism>
<dbReference type="InterPro" id="IPR051975">
    <property type="entry name" value="mtLSU_mL45"/>
</dbReference>
<keyword evidence="3" id="KW-0496">Mitochondrion</keyword>
<dbReference type="OMA" id="QYCKREN"/>
<dbReference type="PANTHER" id="PTHR28554">
    <property type="entry name" value="39S RIBOSOMAL PROTEIN L45, MITOCHONDRIAL"/>
    <property type="match status" value="1"/>
</dbReference>
<dbReference type="STRING" id="52586.A0A0B1NZ05"/>
<reference evidence="4 5" key="1">
    <citation type="journal article" date="2014" name="BMC Genomics">
        <title>Adaptive genomic structural variation in the grape powdery mildew pathogen, Erysiphe necator.</title>
        <authorList>
            <person name="Jones L."/>
            <person name="Riaz S."/>
            <person name="Morales-Cruz A."/>
            <person name="Amrine K.C."/>
            <person name="McGuire B."/>
            <person name="Gubler W.D."/>
            <person name="Walker M.A."/>
            <person name="Cantu D."/>
        </authorList>
    </citation>
    <scope>NUCLEOTIDE SEQUENCE [LARGE SCALE GENOMIC DNA]</scope>
    <source>
        <strain evidence="5">c</strain>
    </source>
</reference>
<accession>A0A0B1NZ05</accession>
<dbReference type="PANTHER" id="PTHR28554:SF1">
    <property type="entry name" value="LARGE RIBOSOMAL SUBUNIT PROTEIN ML45"/>
    <property type="match status" value="1"/>
</dbReference>
<evidence type="ECO:0000313" key="5">
    <source>
        <dbReference type="Proteomes" id="UP000030854"/>
    </source>
</evidence>
<dbReference type="HOGENOM" id="CLU_055139_1_0_1"/>
<dbReference type="Pfam" id="PF07961">
    <property type="entry name" value="MBA1"/>
    <property type="match status" value="1"/>
</dbReference>
<sequence length="286" mass="33036">MAKLNRRSEIIFKGILIFPYSATRCLTTLPPLMKLQSSEVGYLKGARTAERSLRVMSKENAKIPLDIGLLEKTFITPTGLNRPSIFKSPSAVLAIERIRLLSRFRDFLSLLLCKFTSPKVKGFWNRSFNLNRSSLVPTAIALHRQMYTAFAEADDITLRNICLDGINDNFRNRIAHRPREEKVTWELLKYSKTPKLISNRAAKTPINGMILRQAVVRICSKQKLTRYTKIRGTTKLEQIKGSGKEKDVVEYIVIQRVYEQWKPQNWMIWGTAQETSLEDLEEWKKT</sequence>
<keyword evidence="2" id="KW-0809">Transit peptide</keyword>